<dbReference type="AlphaFoldDB" id="A0A1L9UP15"/>
<evidence type="ECO:0000259" key="8">
    <source>
        <dbReference type="Pfam" id="PF13813"/>
    </source>
</evidence>
<keyword evidence="3" id="KW-0808">Transferase</keyword>
<reference evidence="10" key="1">
    <citation type="journal article" date="2017" name="Genome Biol.">
        <title>Comparative genomics reveals high biological diversity and specific adaptations in the industrially and medically important fungal genus Aspergillus.</title>
        <authorList>
            <person name="de Vries R.P."/>
            <person name="Riley R."/>
            <person name="Wiebenga A."/>
            <person name="Aguilar-Osorio G."/>
            <person name="Amillis S."/>
            <person name="Uchima C.A."/>
            <person name="Anderluh G."/>
            <person name="Asadollahi M."/>
            <person name="Askin M."/>
            <person name="Barry K."/>
            <person name="Battaglia E."/>
            <person name="Bayram O."/>
            <person name="Benocci T."/>
            <person name="Braus-Stromeyer S.A."/>
            <person name="Caldana C."/>
            <person name="Canovas D."/>
            <person name="Cerqueira G.C."/>
            <person name="Chen F."/>
            <person name="Chen W."/>
            <person name="Choi C."/>
            <person name="Clum A."/>
            <person name="Dos Santos R.A."/>
            <person name="Damasio A.R."/>
            <person name="Diallinas G."/>
            <person name="Emri T."/>
            <person name="Fekete E."/>
            <person name="Flipphi M."/>
            <person name="Freyberg S."/>
            <person name="Gallo A."/>
            <person name="Gournas C."/>
            <person name="Habgood R."/>
            <person name="Hainaut M."/>
            <person name="Harispe M.L."/>
            <person name="Henrissat B."/>
            <person name="Hilden K.S."/>
            <person name="Hope R."/>
            <person name="Hossain A."/>
            <person name="Karabika E."/>
            <person name="Karaffa L."/>
            <person name="Karanyi Z."/>
            <person name="Krasevec N."/>
            <person name="Kuo A."/>
            <person name="Kusch H."/>
            <person name="LaButti K."/>
            <person name="Lagendijk E.L."/>
            <person name="Lapidus A."/>
            <person name="Levasseur A."/>
            <person name="Lindquist E."/>
            <person name="Lipzen A."/>
            <person name="Logrieco A.F."/>
            <person name="MacCabe A."/>
            <person name="Maekelae M.R."/>
            <person name="Malavazi I."/>
            <person name="Melin P."/>
            <person name="Meyer V."/>
            <person name="Mielnichuk N."/>
            <person name="Miskei M."/>
            <person name="Molnar A.P."/>
            <person name="Mule G."/>
            <person name="Ngan C.Y."/>
            <person name="Orejas M."/>
            <person name="Orosz E."/>
            <person name="Ouedraogo J.P."/>
            <person name="Overkamp K.M."/>
            <person name="Park H.-S."/>
            <person name="Perrone G."/>
            <person name="Piumi F."/>
            <person name="Punt P.J."/>
            <person name="Ram A.F."/>
            <person name="Ramon A."/>
            <person name="Rauscher S."/>
            <person name="Record E."/>
            <person name="Riano-Pachon D.M."/>
            <person name="Robert V."/>
            <person name="Roehrig J."/>
            <person name="Ruller R."/>
            <person name="Salamov A."/>
            <person name="Salih N.S."/>
            <person name="Samson R.A."/>
            <person name="Sandor E."/>
            <person name="Sanguinetti M."/>
            <person name="Schuetze T."/>
            <person name="Sepcic K."/>
            <person name="Shelest E."/>
            <person name="Sherlock G."/>
            <person name="Sophianopoulou V."/>
            <person name="Squina F.M."/>
            <person name="Sun H."/>
            <person name="Susca A."/>
            <person name="Todd R.B."/>
            <person name="Tsang A."/>
            <person name="Unkles S.E."/>
            <person name="van de Wiele N."/>
            <person name="van Rossen-Uffink D."/>
            <person name="Oliveira J.V."/>
            <person name="Vesth T.C."/>
            <person name="Visser J."/>
            <person name="Yu J.-H."/>
            <person name="Zhou M."/>
            <person name="Andersen M.R."/>
            <person name="Archer D.B."/>
            <person name="Baker S.E."/>
            <person name="Benoit I."/>
            <person name="Brakhage A.A."/>
            <person name="Braus G.H."/>
            <person name="Fischer R."/>
            <person name="Frisvad J.C."/>
            <person name="Goldman G.H."/>
            <person name="Houbraken J."/>
            <person name="Oakley B."/>
            <person name="Pocsi I."/>
            <person name="Scazzocchio C."/>
            <person name="Seiboth B."/>
            <person name="vanKuyk P.A."/>
            <person name="Wortman J."/>
            <person name="Dyer P.S."/>
            <person name="Grigoriev I.V."/>
        </authorList>
    </citation>
    <scope>NUCLEOTIDE SEQUENCE [LARGE SCALE GENOMIC DNA]</scope>
    <source>
        <strain evidence="10">CBS 101740 / IMI 381727 / IBT 21946</strain>
    </source>
</reference>
<dbReference type="OrthoDB" id="1077582at2759"/>
<feature type="transmembrane region" description="Helical" evidence="7">
    <location>
        <begin position="282"/>
        <end position="299"/>
    </location>
</feature>
<keyword evidence="6 7" id="KW-0472">Membrane</keyword>
<evidence type="ECO:0000256" key="1">
    <source>
        <dbReference type="ARBA" id="ARBA00004141"/>
    </source>
</evidence>
<dbReference type="Pfam" id="PF13813">
    <property type="entry name" value="MBOAT_2"/>
    <property type="match status" value="1"/>
</dbReference>
<dbReference type="PANTHER" id="PTHR31595:SF27">
    <property type="entry name" value="WAX SYNTHASE DOMAIN-CONTAINING PROTEIN-RELATED"/>
    <property type="match status" value="1"/>
</dbReference>
<dbReference type="GO" id="GO:0016020">
    <property type="term" value="C:membrane"/>
    <property type="evidence" value="ECO:0007669"/>
    <property type="project" value="UniProtKB-SubCell"/>
</dbReference>
<evidence type="ECO:0000256" key="6">
    <source>
        <dbReference type="ARBA" id="ARBA00023136"/>
    </source>
</evidence>
<gene>
    <name evidence="9" type="ORF">ASPBRDRAFT_73876</name>
</gene>
<feature type="transmembrane region" description="Helical" evidence="7">
    <location>
        <begin position="32"/>
        <end position="52"/>
    </location>
</feature>
<protein>
    <recommendedName>
        <fullName evidence="8">Wax synthase domain-containing protein</fullName>
    </recommendedName>
</protein>
<feature type="domain" description="Wax synthase" evidence="8">
    <location>
        <begin position="230"/>
        <end position="317"/>
    </location>
</feature>
<dbReference type="VEuPathDB" id="FungiDB:ASPBRDRAFT_73876"/>
<accession>A0A1L9UP15</accession>
<dbReference type="RefSeq" id="XP_067480741.1">
    <property type="nucleotide sequence ID" value="XM_067629230.1"/>
</dbReference>
<evidence type="ECO:0000256" key="2">
    <source>
        <dbReference type="ARBA" id="ARBA00007282"/>
    </source>
</evidence>
<keyword evidence="4 7" id="KW-0812">Transmembrane</keyword>
<dbReference type="EMBL" id="KV878682">
    <property type="protein sequence ID" value="OJJ73493.1"/>
    <property type="molecule type" value="Genomic_DNA"/>
</dbReference>
<comment type="similarity">
    <text evidence="2">Belongs to the wax synthase family.</text>
</comment>
<evidence type="ECO:0000313" key="9">
    <source>
        <dbReference type="EMBL" id="OJJ73493.1"/>
    </source>
</evidence>
<organism evidence="9 10">
    <name type="scientific">Aspergillus brasiliensis (strain CBS 101740 / IMI 381727 / IBT 21946)</name>
    <dbReference type="NCBI Taxonomy" id="767769"/>
    <lineage>
        <taxon>Eukaryota</taxon>
        <taxon>Fungi</taxon>
        <taxon>Dikarya</taxon>
        <taxon>Ascomycota</taxon>
        <taxon>Pezizomycotina</taxon>
        <taxon>Eurotiomycetes</taxon>
        <taxon>Eurotiomycetidae</taxon>
        <taxon>Eurotiales</taxon>
        <taxon>Aspergillaceae</taxon>
        <taxon>Aspergillus</taxon>
        <taxon>Aspergillus subgen. Circumdati</taxon>
    </lineage>
</organism>
<keyword evidence="10" id="KW-1185">Reference proteome</keyword>
<dbReference type="InterPro" id="IPR032805">
    <property type="entry name" value="Wax_synthase_dom"/>
</dbReference>
<dbReference type="GO" id="GO:0006629">
    <property type="term" value="P:lipid metabolic process"/>
    <property type="evidence" value="ECO:0007669"/>
    <property type="project" value="InterPro"/>
</dbReference>
<dbReference type="InterPro" id="IPR044851">
    <property type="entry name" value="Wax_synthase"/>
</dbReference>
<proteinExistence type="inferred from homology"/>
<evidence type="ECO:0000256" key="5">
    <source>
        <dbReference type="ARBA" id="ARBA00022989"/>
    </source>
</evidence>
<name>A0A1L9UP15_ASPBC</name>
<comment type="subcellular location">
    <subcellularLocation>
        <location evidence="1">Membrane</location>
        <topology evidence="1">Multi-pass membrane protein</topology>
    </subcellularLocation>
</comment>
<keyword evidence="5 7" id="KW-1133">Transmembrane helix</keyword>
<evidence type="ECO:0000256" key="7">
    <source>
        <dbReference type="SAM" id="Phobius"/>
    </source>
</evidence>
<evidence type="ECO:0000256" key="3">
    <source>
        <dbReference type="ARBA" id="ARBA00022679"/>
    </source>
</evidence>
<dbReference type="Proteomes" id="UP000184499">
    <property type="component" value="Unassembled WGS sequence"/>
</dbReference>
<feature type="transmembrane region" description="Helical" evidence="7">
    <location>
        <begin position="142"/>
        <end position="160"/>
    </location>
</feature>
<feature type="transmembrane region" description="Helical" evidence="7">
    <location>
        <begin position="7"/>
        <end position="26"/>
    </location>
</feature>
<feature type="transmembrane region" description="Helical" evidence="7">
    <location>
        <begin position="392"/>
        <end position="415"/>
    </location>
</feature>
<feature type="transmembrane region" description="Helical" evidence="7">
    <location>
        <begin position="189"/>
        <end position="208"/>
    </location>
</feature>
<dbReference type="PANTHER" id="PTHR31595">
    <property type="entry name" value="LONG-CHAIN-ALCOHOL O-FATTY-ACYLTRANSFERASE 3-RELATED"/>
    <property type="match status" value="1"/>
</dbReference>
<dbReference type="GeneID" id="93581717"/>
<feature type="transmembrane region" description="Helical" evidence="7">
    <location>
        <begin position="349"/>
        <end position="372"/>
    </location>
</feature>
<sequence length="419" mass="46562">MAISPDLLCSIVTILQSLITVTLIAVTPRNSMLRWICLPSITYMAYIEGVLIRMTDHHTYAKVTLSGMPFTVLIQHINLLLIARADLTGQPRTIVGKLMSAFALLQTTRGVDTPWQVKNIPRHPLVLRTKPPSRGQFISRQLAIAIWEVLALILVLSLLATHDVQDHDGSYIYGSGREFELAGSSLKQLLARVTVSFLFGFPGSMLFLDALYRIGSLISVAVGMATIASWPPEFGSLADTYTVRGFWGKFWHQNLRWSYTGVSTAITCRILGLPKPSLTERYLNMTIVFTLSGLMHVFTNVVSGVEGGNTGAMMFFVAQAGAIMFEDAVQHFWAVMSRGEKSTAAETPFWQRCVGFMWVSCWLAATFPWWWYPIIRMLVAYDWTGVLDVVQGLGMTKFGLSVVVTVGAVFLRMVFGAEI</sequence>
<evidence type="ECO:0000313" key="10">
    <source>
        <dbReference type="Proteomes" id="UP000184499"/>
    </source>
</evidence>
<dbReference type="OMA" id="STAITCR"/>
<dbReference type="GO" id="GO:0008374">
    <property type="term" value="F:O-acyltransferase activity"/>
    <property type="evidence" value="ECO:0007669"/>
    <property type="project" value="InterPro"/>
</dbReference>
<evidence type="ECO:0000256" key="4">
    <source>
        <dbReference type="ARBA" id="ARBA00022692"/>
    </source>
</evidence>